<dbReference type="AlphaFoldDB" id="A0A8I1EFU9"/>
<dbReference type="Gene3D" id="3.40.190.290">
    <property type="match status" value="1"/>
</dbReference>
<evidence type="ECO:0000256" key="4">
    <source>
        <dbReference type="ARBA" id="ARBA00023163"/>
    </source>
</evidence>
<dbReference type="InterPro" id="IPR036390">
    <property type="entry name" value="WH_DNA-bd_sf"/>
</dbReference>
<comment type="caution">
    <text evidence="6">The sequence shown here is derived from an EMBL/GenBank/DDBJ whole genome shotgun (WGS) entry which is preliminary data.</text>
</comment>
<evidence type="ECO:0000313" key="6">
    <source>
        <dbReference type="EMBL" id="MBI6884990.1"/>
    </source>
</evidence>
<evidence type="ECO:0000256" key="2">
    <source>
        <dbReference type="ARBA" id="ARBA00023015"/>
    </source>
</evidence>
<dbReference type="GO" id="GO:0003700">
    <property type="term" value="F:DNA-binding transcription factor activity"/>
    <property type="evidence" value="ECO:0007669"/>
    <property type="project" value="InterPro"/>
</dbReference>
<dbReference type="PANTHER" id="PTHR30537">
    <property type="entry name" value="HTH-TYPE TRANSCRIPTIONAL REGULATOR"/>
    <property type="match status" value="1"/>
</dbReference>
<dbReference type="InterPro" id="IPR058163">
    <property type="entry name" value="LysR-type_TF_proteobact-type"/>
</dbReference>
<keyword evidence="2" id="KW-0805">Transcription regulation</keyword>
<dbReference type="GO" id="GO:0006351">
    <property type="term" value="P:DNA-templated transcription"/>
    <property type="evidence" value="ECO:0007669"/>
    <property type="project" value="TreeGrafter"/>
</dbReference>
<dbReference type="Proteomes" id="UP000637061">
    <property type="component" value="Unassembled WGS sequence"/>
</dbReference>
<keyword evidence="4" id="KW-0804">Transcription</keyword>
<dbReference type="Pfam" id="PF03466">
    <property type="entry name" value="LysR_substrate"/>
    <property type="match status" value="1"/>
</dbReference>
<organism evidence="6 7">
    <name type="scientific">Pseudomonas putida</name>
    <name type="common">Arthrobacter siderocapsulatus</name>
    <dbReference type="NCBI Taxonomy" id="303"/>
    <lineage>
        <taxon>Bacteria</taxon>
        <taxon>Pseudomonadati</taxon>
        <taxon>Pseudomonadota</taxon>
        <taxon>Gammaproteobacteria</taxon>
        <taxon>Pseudomonadales</taxon>
        <taxon>Pseudomonadaceae</taxon>
        <taxon>Pseudomonas</taxon>
    </lineage>
</organism>
<dbReference type="FunFam" id="3.40.190.290:FF:000001">
    <property type="entry name" value="Transcriptional regulator, LysR family"/>
    <property type="match status" value="1"/>
</dbReference>
<dbReference type="SUPFAM" id="SSF46785">
    <property type="entry name" value="Winged helix' DNA-binding domain"/>
    <property type="match status" value="1"/>
</dbReference>
<dbReference type="EMBL" id="JAEHTE010000014">
    <property type="protein sequence ID" value="MBI6884990.1"/>
    <property type="molecule type" value="Genomic_DNA"/>
</dbReference>
<dbReference type="PROSITE" id="PS50931">
    <property type="entry name" value="HTH_LYSR"/>
    <property type="match status" value="1"/>
</dbReference>
<accession>A0A8I1EFU9</accession>
<name>A0A8I1EFU9_PSEPU</name>
<dbReference type="RefSeq" id="WP_198747390.1">
    <property type="nucleotide sequence ID" value="NZ_JAEHTE010000014.1"/>
</dbReference>
<feature type="domain" description="HTH lysR-type" evidence="5">
    <location>
        <begin position="7"/>
        <end position="64"/>
    </location>
</feature>
<evidence type="ECO:0000256" key="3">
    <source>
        <dbReference type="ARBA" id="ARBA00023125"/>
    </source>
</evidence>
<dbReference type="SUPFAM" id="SSF53850">
    <property type="entry name" value="Periplasmic binding protein-like II"/>
    <property type="match status" value="1"/>
</dbReference>
<gene>
    <name evidence="6" type="ORF">JEU22_13835</name>
</gene>
<sequence length="305" mass="33790">MNLLQSQNIDQILALMEVYEAGSFTGAAKSMGRHSTIISRRVSELEARLGVRLVERTTRSLQFTEAGLAYVERIRGIRSALEEADREASDSATELRGVLRIAVPGTFGRLWLAPLIARFSSDHPTLKVHAQYSERFVDVIQERFDVAIRIGQLQDSSLHAKKISDSLRIVCASPEYLARHGRPNSPDELLDHACLGFTEWAKFPTVTLNSGSEKRVLTPKYKLECNDGEALLKAALDGAGVMIGSEWLVGSSIKHGKLVHLLSQWTVDASSGIYIVRPSINFPPAKVRAFKVFIEDSFSSGVPWR</sequence>
<evidence type="ECO:0000259" key="5">
    <source>
        <dbReference type="PROSITE" id="PS50931"/>
    </source>
</evidence>
<dbReference type="InterPro" id="IPR005119">
    <property type="entry name" value="LysR_subst-bd"/>
</dbReference>
<dbReference type="CDD" id="cd08422">
    <property type="entry name" value="PBP2_CrgA_like"/>
    <property type="match status" value="1"/>
</dbReference>
<dbReference type="InterPro" id="IPR036388">
    <property type="entry name" value="WH-like_DNA-bd_sf"/>
</dbReference>
<dbReference type="GO" id="GO:0043565">
    <property type="term" value="F:sequence-specific DNA binding"/>
    <property type="evidence" value="ECO:0007669"/>
    <property type="project" value="TreeGrafter"/>
</dbReference>
<evidence type="ECO:0000313" key="7">
    <source>
        <dbReference type="Proteomes" id="UP000637061"/>
    </source>
</evidence>
<proteinExistence type="inferred from homology"/>
<comment type="similarity">
    <text evidence="1">Belongs to the LysR transcriptional regulatory family.</text>
</comment>
<keyword evidence="3" id="KW-0238">DNA-binding</keyword>
<dbReference type="InterPro" id="IPR000847">
    <property type="entry name" value="LysR_HTH_N"/>
</dbReference>
<protein>
    <submittedName>
        <fullName evidence="6">LysR family transcriptional regulator</fullName>
    </submittedName>
</protein>
<dbReference type="PANTHER" id="PTHR30537:SF5">
    <property type="entry name" value="HTH-TYPE TRANSCRIPTIONAL ACTIVATOR TTDR-RELATED"/>
    <property type="match status" value="1"/>
</dbReference>
<evidence type="ECO:0000256" key="1">
    <source>
        <dbReference type="ARBA" id="ARBA00009437"/>
    </source>
</evidence>
<dbReference type="Gene3D" id="1.10.10.10">
    <property type="entry name" value="Winged helix-like DNA-binding domain superfamily/Winged helix DNA-binding domain"/>
    <property type="match status" value="1"/>
</dbReference>
<dbReference type="Pfam" id="PF00126">
    <property type="entry name" value="HTH_1"/>
    <property type="match status" value="1"/>
</dbReference>
<reference evidence="6" key="1">
    <citation type="submission" date="2020-12" db="EMBL/GenBank/DDBJ databases">
        <title>Enhanced detection system for hospital associated transmission using whole genome sequencing surveillance.</title>
        <authorList>
            <person name="Harrison L.H."/>
            <person name="Van Tyne D."/>
            <person name="Marsh J.W."/>
            <person name="Griffith M.P."/>
            <person name="Snyder D.J."/>
            <person name="Cooper V.S."/>
            <person name="Mustapha M."/>
        </authorList>
    </citation>
    <scope>NUCLEOTIDE SEQUENCE</scope>
    <source>
        <strain evidence="6">PSB00042</strain>
    </source>
</reference>